<comment type="subunit">
    <text evidence="6">Heterodimer of an alpha and a beta subunit.</text>
</comment>
<dbReference type="FunFam" id="3.40.50.620:FF:000041">
    <property type="entry name" value="Electron transfer flavoprotein alpha subunit"/>
    <property type="match status" value="1"/>
</dbReference>
<comment type="cofactor">
    <cofactor evidence="6 7">
        <name>FAD</name>
        <dbReference type="ChEBI" id="CHEBI:57692"/>
    </cofactor>
    <text evidence="6 7">Binds 1 FAD per dimer.</text>
</comment>
<keyword evidence="3 6" id="KW-0813">Transport</keyword>
<dbReference type="SUPFAM" id="SSF52467">
    <property type="entry name" value="DHS-like NAD/FAD-binding domain"/>
    <property type="match status" value="1"/>
</dbReference>
<dbReference type="PROSITE" id="PS00696">
    <property type="entry name" value="ETF_ALPHA"/>
    <property type="match status" value="1"/>
</dbReference>
<evidence type="ECO:0000256" key="2">
    <source>
        <dbReference type="ARBA" id="ARBA00005817"/>
    </source>
</evidence>
<dbReference type="PIRSF" id="PIRSF000089">
    <property type="entry name" value="Electra_flavoP_a"/>
    <property type="match status" value="1"/>
</dbReference>
<evidence type="ECO:0000313" key="9">
    <source>
        <dbReference type="WBParaSite" id="maker-PairedContig_2091-snap-gene-8.13-mRNA-1"/>
    </source>
</evidence>
<evidence type="ECO:0000259" key="8">
    <source>
        <dbReference type="SMART" id="SM00893"/>
    </source>
</evidence>
<name>A0A1I8EI13_WUCBA</name>
<dbReference type="InterPro" id="IPR001308">
    <property type="entry name" value="ETF_a/FixB"/>
</dbReference>
<organism evidence="9">
    <name type="scientific">Wuchereria bancrofti</name>
    <dbReference type="NCBI Taxonomy" id="6293"/>
    <lineage>
        <taxon>Eukaryota</taxon>
        <taxon>Metazoa</taxon>
        <taxon>Ecdysozoa</taxon>
        <taxon>Nematoda</taxon>
        <taxon>Chromadorea</taxon>
        <taxon>Rhabditida</taxon>
        <taxon>Spirurina</taxon>
        <taxon>Spiruromorpha</taxon>
        <taxon>Filarioidea</taxon>
        <taxon>Onchocercidae</taxon>
        <taxon>Wuchereria</taxon>
    </lineage>
</organism>
<reference evidence="9" key="1">
    <citation type="submission" date="2016-11" db="UniProtKB">
        <authorList>
            <consortium name="WormBaseParasite"/>
        </authorList>
    </citation>
    <scope>IDENTIFICATION</scope>
    <source>
        <strain evidence="9">pt0022</strain>
    </source>
</reference>
<dbReference type="GO" id="GO:0033539">
    <property type="term" value="P:fatty acid beta-oxidation using acyl-CoA dehydrogenase"/>
    <property type="evidence" value="ECO:0007669"/>
    <property type="project" value="TreeGrafter"/>
</dbReference>
<dbReference type="InterPro" id="IPR014730">
    <property type="entry name" value="ETF_a/b_N"/>
</dbReference>
<dbReference type="InterPro" id="IPR029035">
    <property type="entry name" value="DHS-like_NAD/FAD-binding_dom"/>
</dbReference>
<dbReference type="GO" id="GO:0005759">
    <property type="term" value="C:mitochondrial matrix"/>
    <property type="evidence" value="ECO:0007669"/>
    <property type="project" value="UniProtKB-SubCell"/>
</dbReference>
<dbReference type="CDD" id="cd01715">
    <property type="entry name" value="ETF_alpha"/>
    <property type="match status" value="1"/>
</dbReference>
<dbReference type="STRING" id="6293.A0A1I8EI13"/>
<dbReference type="SUPFAM" id="SSF52402">
    <property type="entry name" value="Adenine nucleotide alpha hydrolases-like"/>
    <property type="match status" value="1"/>
</dbReference>
<comment type="similarity">
    <text evidence="2 6">Belongs to the ETF alpha-subunit/FixB family.</text>
</comment>
<dbReference type="SMART" id="SM00893">
    <property type="entry name" value="ETF"/>
    <property type="match status" value="1"/>
</dbReference>
<dbReference type="GO" id="GO:0050660">
    <property type="term" value="F:flavin adenine dinucleotide binding"/>
    <property type="evidence" value="ECO:0007669"/>
    <property type="project" value="InterPro"/>
</dbReference>
<accession>A0A1I8EI13</accession>
<dbReference type="InterPro" id="IPR033947">
    <property type="entry name" value="ETF_alpha_N"/>
</dbReference>
<dbReference type="Gene3D" id="3.40.50.620">
    <property type="entry name" value="HUPs"/>
    <property type="match status" value="1"/>
</dbReference>
<evidence type="ECO:0000256" key="5">
    <source>
        <dbReference type="ARBA" id="ARBA00022827"/>
    </source>
</evidence>
<evidence type="ECO:0000256" key="3">
    <source>
        <dbReference type="ARBA" id="ARBA00022448"/>
    </source>
</evidence>
<evidence type="ECO:0000256" key="6">
    <source>
        <dbReference type="PIRNR" id="PIRNR000089"/>
    </source>
</evidence>
<evidence type="ECO:0000256" key="4">
    <source>
        <dbReference type="ARBA" id="ARBA00022630"/>
    </source>
</evidence>
<sequence>MEYDYSHVIYQENTIFLQLLAKIMGKSLQIARRFTGTLVLAEHTNDKLSPITLNAVNAASRFGEISVLVAGSNINNIAEQVAKVEQVKRVFIADHEKLKHQLPEYVAKTVETLQKQCEFDYIVAGASTYGRDVVPRVAAQFDSAPVTDIIAIHNGDTFTRPIYAGNALCKVKTNAPIKFLTFRATAFKPAKESGGSGRIEKAPETDFSFSGVEFLSQELLKSERPDLRNAKVELYIAIGISGAIQHTAGMKDSKVIVAINKDPDAPIFEIADIGLIADLHKAIPELIKTL</sequence>
<feature type="domain" description="Electron transfer flavoprotein alpha/beta-subunit N-terminal" evidence="8">
    <location>
        <begin position="37"/>
        <end position="218"/>
    </location>
</feature>
<dbReference type="GO" id="GO:0009055">
    <property type="term" value="F:electron transfer activity"/>
    <property type="evidence" value="ECO:0007669"/>
    <property type="project" value="InterPro"/>
</dbReference>
<dbReference type="WBParaSite" id="maker-PairedContig_2091-snap-gene-8.13-mRNA-1">
    <property type="protein sequence ID" value="maker-PairedContig_2091-snap-gene-8.13-mRNA-1"/>
    <property type="gene ID" value="maker-PairedContig_2091-snap-gene-8.13"/>
</dbReference>
<dbReference type="PANTHER" id="PTHR43153">
    <property type="entry name" value="ELECTRON TRANSFER FLAVOPROTEIN ALPHA"/>
    <property type="match status" value="1"/>
</dbReference>
<dbReference type="InterPro" id="IPR014729">
    <property type="entry name" value="Rossmann-like_a/b/a_fold"/>
</dbReference>
<feature type="binding site" evidence="7">
    <location>
        <position position="260"/>
    </location>
    <ligand>
        <name>FAD</name>
        <dbReference type="ChEBI" id="CHEBI:57692"/>
    </ligand>
</feature>
<comment type="subcellular location">
    <subcellularLocation>
        <location evidence="1 6">Mitochondrion matrix</location>
    </subcellularLocation>
</comment>
<proteinExistence type="inferred from homology"/>
<dbReference type="PANTHER" id="PTHR43153:SF1">
    <property type="entry name" value="ELECTRON TRANSFER FLAVOPROTEIN SUBUNIT ALPHA, MITOCHONDRIAL"/>
    <property type="match status" value="1"/>
</dbReference>
<evidence type="ECO:0000256" key="1">
    <source>
        <dbReference type="ARBA" id="ARBA00004305"/>
    </source>
</evidence>
<protein>
    <recommendedName>
        <fullName evidence="6">Electron transfer flavoprotein subunit alpha</fullName>
        <shortName evidence="6">Alpha-ETF</shortName>
    </recommendedName>
</protein>
<dbReference type="InterPro" id="IPR018206">
    <property type="entry name" value="ETF_asu_C_CS"/>
</dbReference>
<dbReference type="AlphaFoldDB" id="A0A1I8EI13"/>
<dbReference type="Gene3D" id="3.40.50.1220">
    <property type="entry name" value="TPP-binding domain"/>
    <property type="match status" value="1"/>
</dbReference>
<keyword evidence="4 6" id="KW-0285">Flavoprotein</keyword>
<feature type="binding site" evidence="7">
    <location>
        <begin position="239"/>
        <end position="246"/>
    </location>
    <ligand>
        <name>FAD</name>
        <dbReference type="ChEBI" id="CHEBI:57692"/>
    </ligand>
</feature>
<keyword evidence="6" id="KW-0249">Electron transport</keyword>
<keyword evidence="5 6" id="KW-0274">FAD</keyword>
<dbReference type="Pfam" id="PF01012">
    <property type="entry name" value="ETF"/>
    <property type="match status" value="1"/>
</dbReference>
<keyword evidence="6" id="KW-0496">Mitochondrion</keyword>
<comment type="function">
    <text evidence="6">The electron transfer flavoprotein serves as a specific electron acceptor for several dehydrogenases, including five acyl-CoA dehydrogenases, glutaryl-CoA and sarcosine dehydrogenase. It transfers the electrons to the main mitochondrial respiratory chain via ETF-ubiquinone oxidoreductase (ETF dehydrogenase).</text>
</comment>
<evidence type="ECO:0000256" key="7">
    <source>
        <dbReference type="PIRSR" id="PIRSR000089-1"/>
    </source>
</evidence>